<sequence length="209" mass="22305" precursor="true">MKRIALILIAASAMSARAGGLESLETFVKTVKSGKADFTQVVTAPAKEGQAARSKASSGSFEFARPSRFKFVYKKPFEQTIVADGQTLWLYDVDLNQVTARKQSAALGSTPAALIAAAPDLKALQADFALADAPDKDGLQWVQGTPKAKDSQLQQVRVGFKQDQLAVLEILDSFGQRSVLSFVGFQPNAALDAGAFQFKPPAGADVVRQ</sequence>
<feature type="chain" id="PRO_5044943890" description="Outer-membrane lipoprotein carrier protein" evidence="10">
    <location>
        <begin position="19"/>
        <end position="209"/>
    </location>
</feature>
<evidence type="ECO:0000256" key="10">
    <source>
        <dbReference type="HAMAP-Rule" id="MF_00240"/>
    </source>
</evidence>
<keyword evidence="11" id="KW-0449">Lipoprotein</keyword>
<evidence type="ECO:0000256" key="4">
    <source>
        <dbReference type="ARBA" id="ARBA00014035"/>
    </source>
</evidence>
<dbReference type="EMBL" id="JAVDXO010000014">
    <property type="protein sequence ID" value="MDR7308767.1"/>
    <property type="molecule type" value="Genomic_DNA"/>
</dbReference>
<keyword evidence="5 10" id="KW-0813">Transport</keyword>
<reference evidence="11 12" key="1">
    <citation type="submission" date="2023-07" db="EMBL/GenBank/DDBJ databases">
        <title>Sorghum-associated microbial communities from plants grown in Nebraska, USA.</title>
        <authorList>
            <person name="Schachtman D."/>
        </authorList>
    </citation>
    <scope>NUCLEOTIDE SEQUENCE [LARGE SCALE GENOMIC DNA]</scope>
    <source>
        <strain evidence="11 12">BE308</strain>
    </source>
</reference>
<evidence type="ECO:0000256" key="6">
    <source>
        <dbReference type="ARBA" id="ARBA00022729"/>
    </source>
</evidence>
<evidence type="ECO:0000256" key="8">
    <source>
        <dbReference type="ARBA" id="ARBA00022927"/>
    </source>
</evidence>
<evidence type="ECO:0000256" key="9">
    <source>
        <dbReference type="ARBA" id="ARBA00023186"/>
    </source>
</evidence>
<dbReference type="SUPFAM" id="SSF89392">
    <property type="entry name" value="Prokaryotic lipoproteins and lipoprotein localization factors"/>
    <property type="match status" value="1"/>
</dbReference>
<evidence type="ECO:0000256" key="2">
    <source>
        <dbReference type="ARBA" id="ARBA00007615"/>
    </source>
</evidence>
<dbReference type="Gene3D" id="2.50.20.10">
    <property type="entry name" value="Lipoprotein localisation LolA/LolB/LppX"/>
    <property type="match status" value="1"/>
</dbReference>
<comment type="function">
    <text evidence="10">Participates in the translocation of lipoproteins from the inner membrane to the outer membrane. Only forms a complex with a lipoprotein if the residue after the N-terminal Cys is not an aspartate (The Asp acts as a targeting signal to indicate that the lipoprotein should stay in the inner membrane).</text>
</comment>
<dbReference type="InterPro" id="IPR029046">
    <property type="entry name" value="LolA/LolB/LppX"/>
</dbReference>
<evidence type="ECO:0000256" key="1">
    <source>
        <dbReference type="ARBA" id="ARBA00004418"/>
    </source>
</evidence>
<dbReference type="NCBIfam" id="TIGR00547">
    <property type="entry name" value="lolA"/>
    <property type="match status" value="1"/>
</dbReference>
<evidence type="ECO:0000256" key="7">
    <source>
        <dbReference type="ARBA" id="ARBA00022764"/>
    </source>
</evidence>
<organism evidence="11 12">
    <name type="scientific">Rhodoferax saidenbachensis</name>
    <dbReference type="NCBI Taxonomy" id="1484693"/>
    <lineage>
        <taxon>Bacteria</taxon>
        <taxon>Pseudomonadati</taxon>
        <taxon>Pseudomonadota</taxon>
        <taxon>Betaproteobacteria</taxon>
        <taxon>Burkholderiales</taxon>
        <taxon>Comamonadaceae</taxon>
        <taxon>Rhodoferax</taxon>
    </lineage>
</organism>
<keyword evidence="8 10" id="KW-0653">Protein transport</keyword>
<proteinExistence type="inferred from homology"/>
<keyword evidence="9 10" id="KW-0143">Chaperone</keyword>
<evidence type="ECO:0000256" key="3">
    <source>
        <dbReference type="ARBA" id="ARBA00011245"/>
    </source>
</evidence>
<keyword evidence="6 10" id="KW-0732">Signal</keyword>
<keyword evidence="12" id="KW-1185">Reference proteome</keyword>
<evidence type="ECO:0000313" key="12">
    <source>
        <dbReference type="Proteomes" id="UP001268089"/>
    </source>
</evidence>
<keyword evidence="7 10" id="KW-0574">Periplasm</keyword>
<dbReference type="InterPro" id="IPR004564">
    <property type="entry name" value="OM_lipoprot_carrier_LolA-like"/>
</dbReference>
<feature type="signal peptide" evidence="10">
    <location>
        <begin position="1"/>
        <end position="18"/>
    </location>
</feature>
<dbReference type="PANTHER" id="PTHR35869:SF1">
    <property type="entry name" value="OUTER-MEMBRANE LIPOPROTEIN CARRIER PROTEIN"/>
    <property type="match status" value="1"/>
</dbReference>
<evidence type="ECO:0000256" key="5">
    <source>
        <dbReference type="ARBA" id="ARBA00022448"/>
    </source>
</evidence>
<dbReference type="Proteomes" id="UP001268089">
    <property type="component" value="Unassembled WGS sequence"/>
</dbReference>
<name>A0ABU1ZT78_9BURK</name>
<protein>
    <recommendedName>
        <fullName evidence="4 10">Outer-membrane lipoprotein carrier protein</fullName>
    </recommendedName>
</protein>
<dbReference type="CDD" id="cd16325">
    <property type="entry name" value="LolA"/>
    <property type="match status" value="1"/>
</dbReference>
<dbReference type="PANTHER" id="PTHR35869">
    <property type="entry name" value="OUTER-MEMBRANE LIPOPROTEIN CARRIER PROTEIN"/>
    <property type="match status" value="1"/>
</dbReference>
<dbReference type="RefSeq" id="WP_310346593.1">
    <property type="nucleotide sequence ID" value="NZ_JAVDXO010000014.1"/>
</dbReference>
<comment type="similarity">
    <text evidence="2 10">Belongs to the LolA family.</text>
</comment>
<gene>
    <name evidence="10" type="primary">lolA</name>
    <name evidence="11" type="ORF">J2X15_004089</name>
</gene>
<dbReference type="InterPro" id="IPR018323">
    <property type="entry name" value="OM_lipoprot_carrier_LolA_Pbac"/>
</dbReference>
<dbReference type="Pfam" id="PF03548">
    <property type="entry name" value="LolA"/>
    <property type="match status" value="1"/>
</dbReference>
<evidence type="ECO:0000313" key="11">
    <source>
        <dbReference type="EMBL" id="MDR7308767.1"/>
    </source>
</evidence>
<comment type="subcellular location">
    <subcellularLocation>
        <location evidence="1 10">Periplasm</location>
    </subcellularLocation>
</comment>
<dbReference type="HAMAP" id="MF_00240">
    <property type="entry name" value="LolA"/>
    <property type="match status" value="1"/>
</dbReference>
<comment type="subunit">
    <text evidence="3 10">Monomer.</text>
</comment>
<comment type="caution">
    <text evidence="11">The sequence shown here is derived from an EMBL/GenBank/DDBJ whole genome shotgun (WGS) entry which is preliminary data.</text>
</comment>
<accession>A0ABU1ZT78</accession>